<gene>
    <name evidence="5" type="ORF">KC19_VG331200</name>
</gene>
<keyword evidence="6" id="KW-1185">Reference proteome</keyword>
<feature type="repeat" description="PPR" evidence="3">
    <location>
        <begin position="647"/>
        <end position="681"/>
    </location>
</feature>
<dbReference type="GO" id="GO:0042134">
    <property type="term" value="F:rRNA primary transcript binding"/>
    <property type="evidence" value="ECO:0007669"/>
    <property type="project" value="TreeGrafter"/>
</dbReference>
<feature type="compositionally biased region" description="Polar residues" evidence="4">
    <location>
        <begin position="338"/>
        <end position="348"/>
    </location>
</feature>
<dbReference type="Proteomes" id="UP000822688">
    <property type="component" value="Chromosome V"/>
</dbReference>
<dbReference type="GO" id="GO:0045727">
    <property type="term" value="P:positive regulation of translation"/>
    <property type="evidence" value="ECO:0007669"/>
    <property type="project" value="TreeGrafter"/>
</dbReference>
<dbReference type="Pfam" id="PF13812">
    <property type="entry name" value="PPR_3"/>
    <property type="match status" value="2"/>
</dbReference>
<evidence type="ECO:0008006" key="7">
    <source>
        <dbReference type="Google" id="ProtNLM"/>
    </source>
</evidence>
<proteinExistence type="inferred from homology"/>
<feature type="repeat" description="PPR" evidence="3">
    <location>
        <begin position="359"/>
        <end position="393"/>
    </location>
</feature>
<dbReference type="SUPFAM" id="SSF48452">
    <property type="entry name" value="TPR-like"/>
    <property type="match status" value="2"/>
</dbReference>
<dbReference type="Gene3D" id="1.25.40.10">
    <property type="entry name" value="Tetratricopeptide repeat domain"/>
    <property type="match status" value="4"/>
</dbReference>
<dbReference type="GO" id="GO:0003729">
    <property type="term" value="F:mRNA binding"/>
    <property type="evidence" value="ECO:0007669"/>
    <property type="project" value="TreeGrafter"/>
</dbReference>
<organism evidence="5 6">
    <name type="scientific">Ceratodon purpureus</name>
    <name type="common">Fire moss</name>
    <name type="synonym">Dicranum purpureum</name>
    <dbReference type="NCBI Taxonomy" id="3225"/>
    <lineage>
        <taxon>Eukaryota</taxon>
        <taxon>Viridiplantae</taxon>
        <taxon>Streptophyta</taxon>
        <taxon>Embryophyta</taxon>
        <taxon>Bryophyta</taxon>
        <taxon>Bryophytina</taxon>
        <taxon>Bryopsida</taxon>
        <taxon>Dicranidae</taxon>
        <taxon>Pseudoditrichales</taxon>
        <taxon>Ditrichaceae</taxon>
        <taxon>Ceratodon</taxon>
    </lineage>
</organism>
<evidence type="ECO:0000313" key="5">
    <source>
        <dbReference type="EMBL" id="KAG0575260.1"/>
    </source>
</evidence>
<feature type="repeat" description="PPR" evidence="3">
    <location>
        <begin position="429"/>
        <end position="463"/>
    </location>
</feature>
<dbReference type="Pfam" id="PF01535">
    <property type="entry name" value="PPR"/>
    <property type="match status" value="2"/>
</dbReference>
<reference evidence="5" key="1">
    <citation type="submission" date="2020-06" db="EMBL/GenBank/DDBJ databases">
        <title>WGS assembly of Ceratodon purpureus strain R40.</title>
        <authorList>
            <person name="Carey S.B."/>
            <person name="Jenkins J."/>
            <person name="Shu S."/>
            <person name="Lovell J.T."/>
            <person name="Sreedasyam A."/>
            <person name="Maumus F."/>
            <person name="Tiley G.P."/>
            <person name="Fernandez-Pozo N."/>
            <person name="Barry K."/>
            <person name="Chen C."/>
            <person name="Wang M."/>
            <person name="Lipzen A."/>
            <person name="Daum C."/>
            <person name="Saski C.A."/>
            <person name="Payton A.C."/>
            <person name="Mcbreen J.C."/>
            <person name="Conrad R.E."/>
            <person name="Kollar L.M."/>
            <person name="Olsson S."/>
            <person name="Huttunen S."/>
            <person name="Landis J.B."/>
            <person name="Wickett N.J."/>
            <person name="Johnson M.G."/>
            <person name="Rensing S.A."/>
            <person name="Grimwood J."/>
            <person name="Schmutz J."/>
            <person name="Mcdaniel S.F."/>
        </authorList>
    </citation>
    <scope>NUCLEOTIDE SEQUENCE</scope>
    <source>
        <strain evidence="5">R40</strain>
    </source>
</reference>
<sequence>MASLVVAAAAGNGGALLQRAGVQVRSCTRFSPEFLSSGIVLGSRRACRVSLRNFSCAFRNGVKVGGGIRLKTFLKQNLNDRDVVRFRLGAWRDGASAWRAGDDAVESSGNGLELRRFLEGYEGWQGEKAPRISNKIVCRKKKRKHGEKMLQMLKALEENPDIDEALELWKGLIRENEQGMLLNEQWRCDRALELFRWFSKQEGYRPNTCHHTIMLKKCGRAQKWELVRNLLAEMEAKNVKLNSYTYNTLIDVNEKAGRKAEATLWFERSKREGFLDEVAIGSQMTVLKEFGDFEEGNRLYESLSSILSQKNSSSDKEAYEQLAGSNGSNGDQEDVGASDSTSNRSESANDLELPIKPKKVDTYNIMMDLYGKAGDFEKASMTFRDMVAAGVDSDIVTYNTIIHICGRAGRVREAKALFKKISEKGLVPDVATYNTMISMFLRRGEKRSALHYYQRMKAAGTAPNLITFQILLRHSMISAADIGSNVELSKHINSLMEELSLGVGEPMQDSELVQTIMLNLYKYAGIKDLALSAARRMREAGLSTNLVSFNSVLEMSQSLSEARETFESMRQKDIIPDVSTYNRMAGVLKRVGLYHEALQEIEDADSAGLPLNLHILTTAASLYSHVGMHEEALEACGAMRKCGFTLDAPAYNAMMYAYGNAGRVDEAVRISMEMQNKEMEADVITHTTVITVYARTGLTEGVSRVYKRMKKAQCEPDEVTYKKLISIYKEAGREDLAAMVFQERQFARYLEKQYKNTPIDDSSTDAEEEEQEGEVESAGL</sequence>
<feature type="repeat" description="PPR" evidence="3">
    <location>
        <begin position="682"/>
        <end position="716"/>
    </location>
</feature>
<feature type="repeat" description="PPR" evidence="3">
    <location>
        <begin position="394"/>
        <end position="428"/>
    </location>
</feature>
<protein>
    <recommendedName>
        <fullName evidence="7">Pentatricopeptide repeat-containing protein</fullName>
    </recommendedName>
</protein>
<feature type="compositionally biased region" description="Acidic residues" evidence="4">
    <location>
        <begin position="762"/>
        <end position="780"/>
    </location>
</feature>
<keyword evidence="2" id="KW-0677">Repeat</keyword>
<evidence type="ECO:0000256" key="1">
    <source>
        <dbReference type="ARBA" id="ARBA00007626"/>
    </source>
</evidence>
<dbReference type="InterPro" id="IPR011990">
    <property type="entry name" value="TPR-like_helical_dom_sf"/>
</dbReference>
<dbReference type="NCBIfam" id="TIGR00756">
    <property type="entry name" value="PPR"/>
    <property type="match status" value="5"/>
</dbReference>
<dbReference type="PANTHER" id="PTHR47447:SF3">
    <property type="entry name" value="OS03G0856100 PROTEIN"/>
    <property type="match status" value="1"/>
</dbReference>
<feature type="repeat" description="PPR" evidence="3">
    <location>
        <begin position="242"/>
        <end position="276"/>
    </location>
</feature>
<feature type="region of interest" description="Disordered" evidence="4">
    <location>
        <begin position="757"/>
        <end position="780"/>
    </location>
</feature>
<dbReference type="GO" id="GO:0009570">
    <property type="term" value="C:chloroplast stroma"/>
    <property type="evidence" value="ECO:0007669"/>
    <property type="project" value="TreeGrafter"/>
</dbReference>
<comment type="caution">
    <text evidence="5">The sequence shown here is derived from an EMBL/GenBank/DDBJ whole genome shotgun (WGS) entry which is preliminary data.</text>
</comment>
<dbReference type="PROSITE" id="PS51375">
    <property type="entry name" value="PPR"/>
    <property type="match status" value="6"/>
</dbReference>
<feature type="region of interest" description="Disordered" evidence="4">
    <location>
        <begin position="317"/>
        <end position="353"/>
    </location>
</feature>
<name>A0A8T0HVZ9_CERPU</name>
<dbReference type="EMBL" id="CM026426">
    <property type="protein sequence ID" value="KAG0575260.1"/>
    <property type="molecule type" value="Genomic_DNA"/>
</dbReference>
<evidence type="ECO:0000313" key="6">
    <source>
        <dbReference type="Proteomes" id="UP000822688"/>
    </source>
</evidence>
<dbReference type="InterPro" id="IPR002885">
    <property type="entry name" value="PPR_rpt"/>
</dbReference>
<dbReference type="Pfam" id="PF13041">
    <property type="entry name" value="PPR_2"/>
    <property type="match status" value="2"/>
</dbReference>
<comment type="similarity">
    <text evidence="1">Belongs to the PPR family. P subfamily.</text>
</comment>
<evidence type="ECO:0000256" key="2">
    <source>
        <dbReference type="ARBA" id="ARBA00022737"/>
    </source>
</evidence>
<dbReference type="PANTHER" id="PTHR47447">
    <property type="entry name" value="OS03G0856100 PROTEIN"/>
    <property type="match status" value="1"/>
</dbReference>
<evidence type="ECO:0000256" key="3">
    <source>
        <dbReference type="PROSITE-ProRule" id="PRU00708"/>
    </source>
</evidence>
<evidence type="ECO:0000256" key="4">
    <source>
        <dbReference type="SAM" id="MobiDB-lite"/>
    </source>
</evidence>
<dbReference type="AlphaFoldDB" id="A0A8T0HVZ9"/>
<accession>A0A8T0HVZ9</accession>